<dbReference type="NCBIfam" id="TIGR01308">
    <property type="entry name" value="rpmD_bact"/>
    <property type="match status" value="1"/>
</dbReference>
<comment type="subunit">
    <text evidence="2">Part of the 50S ribosomal subunit.</text>
</comment>
<sequence length="61" mass="6891">MTDKKLQITLVRSAAGFEKDQKAAAKQLGLTKLHRTREWPDIPAIRGQIRKIAHLVEVKEG</sequence>
<dbReference type="AlphaFoldDB" id="A0A938BMY1"/>
<dbReference type="InterPro" id="IPR036919">
    <property type="entry name" value="Ribo_uL30_ferredoxin-like_sf"/>
</dbReference>
<protein>
    <recommendedName>
        <fullName evidence="5">50S ribosomal protein L30</fullName>
    </recommendedName>
</protein>
<dbReference type="PANTHER" id="PTHR15892:SF2">
    <property type="entry name" value="LARGE RIBOSOMAL SUBUNIT PROTEIN UL30M"/>
    <property type="match status" value="1"/>
</dbReference>
<accession>A0A938BMY1</accession>
<dbReference type="GO" id="GO:0006412">
    <property type="term" value="P:translation"/>
    <property type="evidence" value="ECO:0007669"/>
    <property type="project" value="InterPro"/>
</dbReference>
<evidence type="ECO:0000256" key="4">
    <source>
        <dbReference type="ARBA" id="ARBA00023274"/>
    </source>
</evidence>
<dbReference type="PANTHER" id="PTHR15892">
    <property type="entry name" value="MITOCHONDRIAL RIBOSOMAL PROTEIN L30"/>
    <property type="match status" value="1"/>
</dbReference>
<keyword evidence="4" id="KW-0687">Ribonucleoprotein</keyword>
<evidence type="ECO:0000256" key="5">
    <source>
        <dbReference type="ARBA" id="ARBA00035492"/>
    </source>
</evidence>
<dbReference type="Gene3D" id="3.30.1390.20">
    <property type="entry name" value="Ribosomal protein L30, ferredoxin-like fold domain"/>
    <property type="match status" value="1"/>
</dbReference>
<organism evidence="7 8">
    <name type="scientific">Candidatus Tanganyikabacteria bacterium</name>
    <dbReference type="NCBI Taxonomy" id="2961651"/>
    <lineage>
        <taxon>Bacteria</taxon>
        <taxon>Bacillati</taxon>
        <taxon>Candidatus Sericytochromatia</taxon>
        <taxon>Candidatus Tanganyikabacteria</taxon>
    </lineage>
</organism>
<name>A0A938BMY1_9BACT</name>
<dbReference type="GO" id="GO:0022625">
    <property type="term" value="C:cytosolic large ribosomal subunit"/>
    <property type="evidence" value="ECO:0007669"/>
    <property type="project" value="TreeGrafter"/>
</dbReference>
<evidence type="ECO:0000256" key="3">
    <source>
        <dbReference type="ARBA" id="ARBA00022980"/>
    </source>
</evidence>
<dbReference type="Pfam" id="PF00327">
    <property type="entry name" value="Ribosomal_L30"/>
    <property type="match status" value="1"/>
</dbReference>
<dbReference type="Proteomes" id="UP000703893">
    <property type="component" value="Unassembled WGS sequence"/>
</dbReference>
<evidence type="ECO:0000259" key="6">
    <source>
        <dbReference type="Pfam" id="PF00327"/>
    </source>
</evidence>
<dbReference type="HAMAP" id="MF_01371_B">
    <property type="entry name" value="Ribosomal_uL30_B"/>
    <property type="match status" value="1"/>
</dbReference>
<evidence type="ECO:0000256" key="2">
    <source>
        <dbReference type="ARBA" id="ARBA00011838"/>
    </source>
</evidence>
<dbReference type="CDD" id="cd01658">
    <property type="entry name" value="Ribosomal_L30"/>
    <property type="match status" value="1"/>
</dbReference>
<dbReference type="PIRSF" id="PIRSF002211">
    <property type="entry name" value="Ribosomal_L30_bac-type"/>
    <property type="match status" value="1"/>
</dbReference>
<dbReference type="InterPro" id="IPR005996">
    <property type="entry name" value="Ribosomal_uL30_bac-type"/>
</dbReference>
<evidence type="ECO:0000313" key="7">
    <source>
        <dbReference type="EMBL" id="MBM3274490.1"/>
    </source>
</evidence>
<comment type="similarity">
    <text evidence="1">Belongs to the universal ribosomal protein uL30 family.</text>
</comment>
<evidence type="ECO:0000256" key="1">
    <source>
        <dbReference type="ARBA" id="ARBA00007594"/>
    </source>
</evidence>
<gene>
    <name evidence="7" type="primary">rpmD</name>
    <name evidence="7" type="ORF">FJZ00_05020</name>
</gene>
<keyword evidence="3 7" id="KW-0689">Ribosomal protein</keyword>
<dbReference type="InterPro" id="IPR016082">
    <property type="entry name" value="Ribosomal_uL30_ferredoxin-like"/>
</dbReference>
<proteinExistence type="inferred from homology"/>
<evidence type="ECO:0000313" key="8">
    <source>
        <dbReference type="Proteomes" id="UP000703893"/>
    </source>
</evidence>
<dbReference type="EMBL" id="VGJX01000231">
    <property type="protein sequence ID" value="MBM3274490.1"/>
    <property type="molecule type" value="Genomic_DNA"/>
</dbReference>
<comment type="caution">
    <text evidence="7">The sequence shown here is derived from an EMBL/GenBank/DDBJ whole genome shotgun (WGS) entry which is preliminary data.</text>
</comment>
<feature type="domain" description="Large ribosomal subunit protein uL30-like ferredoxin-like fold" evidence="6">
    <location>
        <begin position="6"/>
        <end position="56"/>
    </location>
</feature>
<dbReference type="GO" id="GO:0003735">
    <property type="term" value="F:structural constituent of ribosome"/>
    <property type="evidence" value="ECO:0007669"/>
    <property type="project" value="InterPro"/>
</dbReference>
<dbReference type="SUPFAM" id="SSF55129">
    <property type="entry name" value="Ribosomal protein L30p/L7e"/>
    <property type="match status" value="1"/>
</dbReference>
<reference evidence="7 8" key="1">
    <citation type="submission" date="2019-03" db="EMBL/GenBank/DDBJ databases">
        <title>Lake Tanganyika Metagenome-Assembled Genomes (MAGs).</title>
        <authorList>
            <person name="Tran P."/>
        </authorList>
    </citation>
    <scope>NUCLEOTIDE SEQUENCE [LARGE SCALE GENOMIC DNA]</scope>
    <source>
        <strain evidence="7">K_DeepCast_65m_m2_236</strain>
    </source>
</reference>